<dbReference type="AlphaFoldDB" id="A0AAD4AER7"/>
<evidence type="ECO:0000256" key="1">
    <source>
        <dbReference type="SAM" id="Phobius"/>
    </source>
</evidence>
<reference evidence="2" key="1">
    <citation type="journal article" date="2012" name="J. Bacteriol.">
        <title>Genome sequences of type strains of seven species of the marine bacterium Pseudoalteromonas.</title>
        <authorList>
            <person name="Xie B.B."/>
            <person name="Shu Y.L."/>
            <person name="Qin Q.L."/>
            <person name="Rong J.C."/>
            <person name="Zhang X.Y."/>
            <person name="Chen X.L."/>
            <person name="Shi M."/>
            <person name="He H.L."/>
            <person name="Zhou B.C."/>
            <person name="Zhang Y.Z."/>
        </authorList>
    </citation>
    <scope>NUCLEOTIDE SEQUENCE</scope>
    <source>
        <strain evidence="2">DSM 8771</strain>
    </source>
</reference>
<gene>
    <name evidence="2" type="ORF">PCIT_b0638</name>
</gene>
<feature type="transmembrane region" description="Helical" evidence="1">
    <location>
        <begin position="20"/>
        <end position="46"/>
    </location>
</feature>
<organism evidence="2 3">
    <name type="scientific">Pseudoalteromonas citrea</name>
    <dbReference type="NCBI Taxonomy" id="43655"/>
    <lineage>
        <taxon>Bacteria</taxon>
        <taxon>Pseudomonadati</taxon>
        <taxon>Pseudomonadota</taxon>
        <taxon>Gammaproteobacteria</taxon>
        <taxon>Alteromonadales</taxon>
        <taxon>Pseudoalteromonadaceae</taxon>
        <taxon>Pseudoalteromonas</taxon>
    </lineage>
</organism>
<proteinExistence type="predicted"/>
<keyword evidence="1" id="KW-1133">Transmembrane helix</keyword>
<feature type="transmembrane region" description="Helical" evidence="1">
    <location>
        <begin position="53"/>
        <end position="75"/>
    </location>
</feature>
<name>A0AAD4AER7_9GAMM</name>
<dbReference type="Proteomes" id="UP000016487">
    <property type="component" value="Unassembled WGS sequence"/>
</dbReference>
<keyword evidence="1" id="KW-0472">Membrane</keyword>
<dbReference type="InterPro" id="IPR021306">
    <property type="entry name" value="DUF2878"/>
</dbReference>
<dbReference type="EMBL" id="AHBZ03000027">
    <property type="protein sequence ID" value="KAF7764600.1"/>
    <property type="molecule type" value="Genomic_DNA"/>
</dbReference>
<dbReference type="RefSeq" id="WP_010361901.1">
    <property type="nucleotide sequence ID" value="NZ_AHBZ03000027.1"/>
</dbReference>
<feature type="transmembrane region" description="Helical" evidence="1">
    <location>
        <begin position="81"/>
        <end position="98"/>
    </location>
</feature>
<evidence type="ECO:0000313" key="2">
    <source>
        <dbReference type="EMBL" id="KAF7764600.1"/>
    </source>
</evidence>
<feature type="transmembrane region" description="Helical" evidence="1">
    <location>
        <begin position="142"/>
        <end position="162"/>
    </location>
</feature>
<sequence>MSQMNVKIRLIINFLLFQVSWFSALFFQEGALIIIVVAIICMGLFVQSRPLSLYIVACLLPISLLFEFIAISAGVVSYEAAFIPIWLVGLWVALLLTFNDSFKFMLSLQWWKVAIAFAVFGPLSYSAGASFGALSISESMTYYWALFGVMWAGYAMLAKYMYQSAVIKFQQP</sequence>
<keyword evidence="1" id="KW-0812">Transmembrane</keyword>
<evidence type="ECO:0000313" key="3">
    <source>
        <dbReference type="Proteomes" id="UP000016487"/>
    </source>
</evidence>
<feature type="transmembrane region" description="Helical" evidence="1">
    <location>
        <begin position="110"/>
        <end position="136"/>
    </location>
</feature>
<comment type="caution">
    <text evidence="2">The sequence shown here is derived from an EMBL/GenBank/DDBJ whole genome shotgun (WGS) entry which is preliminary data.</text>
</comment>
<accession>A0AAD4AER7</accession>
<reference evidence="2" key="2">
    <citation type="submission" date="2015-03" db="EMBL/GenBank/DDBJ databases">
        <title>Genome sequence of Pseudoalteromonas citrea.</title>
        <authorList>
            <person name="Xie B.-B."/>
            <person name="Rong J.-C."/>
            <person name="Qin Q.-L."/>
            <person name="Zhang Y.-Z."/>
        </authorList>
    </citation>
    <scope>NUCLEOTIDE SEQUENCE</scope>
    <source>
        <strain evidence="2">DSM 8771</strain>
    </source>
</reference>
<protein>
    <recommendedName>
        <fullName evidence="4">DUF2878 domain-containing protein</fullName>
    </recommendedName>
</protein>
<evidence type="ECO:0008006" key="4">
    <source>
        <dbReference type="Google" id="ProtNLM"/>
    </source>
</evidence>
<dbReference type="Pfam" id="PF11086">
    <property type="entry name" value="DUF2878"/>
    <property type="match status" value="1"/>
</dbReference>